<protein>
    <submittedName>
        <fullName evidence="2">Uncharacterized protein</fullName>
    </submittedName>
</protein>
<keyword evidence="3" id="KW-1185">Reference proteome</keyword>
<organism evidence="2 3">
    <name type="scientific">Ilex paraguariensis</name>
    <name type="common">yerba mate</name>
    <dbReference type="NCBI Taxonomy" id="185542"/>
    <lineage>
        <taxon>Eukaryota</taxon>
        <taxon>Viridiplantae</taxon>
        <taxon>Streptophyta</taxon>
        <taxon>Embryophyta</taxon>
        <taxon>Tracheophyta</taxon>
        <taxon>Spermatophyta</taxon>
        <taxon>Magnoliopsida</taxon>
        <taxon>eudicotyledons</taxon>
        <taxon>Gunneridae</taxon>
        <taxon>Pentapetalae</taxon>
        <taxon>asterids</taxon>
        <taxon>campanulids</taxon>
        <taxon>Aquifoliales</taxon>
        <taxon>Aquifoliaceae</taxon>
        <taxon>Ilex</taxon>
    </lineage>
</organism>
<feature type="transmembrane region" description="Helical" evidence="1">
    <location>
        <begin position="72"/>
        <end position="91"/>
    </location>
</feature>
<evidence type="ECO:0000256" key="1">
    <source>
        <dbReference type="SAM" id="Phobius"/>
    </source>
</evidence>
<dbReference type="AlphaFoldDB" id="A0ABC8RW94"/>
<name>A0ABC8RW94_9AQUA</name>
<accession>A0ABC8RW94</accession>
<dbReference type="EMBL" id="CAUOFW020001853">
    <property type="protein sequence ID" value="CAK9149251.1"/>
    <property type="molecule type" value="Genomic_DNA"/>
</dbReference>
<keyword evidence="1" id="KW-0812">Transmembrane</keyword>
<evidence type="ECO:0000313" key="3">
    <source>
        <dbReference type="Proteomes" id="UP001642360"/>
    </source>
</evidence>
<dbReference type="Proteomes" id="UP001642360">
    <property type="component" value="Unassembled WGS sequence"/>
</dbReference>
<reference evidence="2 3" key="1">
    <citation type="submission" date="2024-02" db="EMBL/GenBank/DDBJ databases">
        <authorList>
            <person name="Vignale AGUSTIN F."/>
            <person name="Sosa J E."/>
            <person name="Modenutti C."/>
        </authorList>
    </citation>
    <scope>NUCLEOTIDE SEQUENCE [LARGE SCALE GENOMIC DNA]</scope>
</reference>
<comment type="caution">
    <text evidence="2">The sequence shown here is derived from an EMBL/GenBank/DDBJ whole genome shotgun (WGS) entry which is preliminary data.</text>
</comment>
<keyword evidence="1" id="KW-0472">Membrane</keyword>
<keyword evidence="1" id="KW-1133">Transmembrane helix</keyword>
<sequence>MAIAPAMTNRLRKAPLTKKLRSARAMVIVTNSVLLNAYSRNVLEEFVYALVFHSQERNWWGSLAQPRMTAKATVLDGLVVLVVTASAMIMLPKYTLMLKDQPPFPVTNTVIVKINVIRSVKSNYEMSRTKFVLARVLRSPLPPMVHRNFKLLALSASKK</sequence>
<proteinExistence type="predicted"/>
<evidence type="ECO:0000313" key="2">
    <source>
        <dbReference type="EMBL" id="CAK9149251.1"/>
    </source>
</evidence>
<gene>
    <name evidence="2" type="ORF">ILEXP_LOCUS17284</name>
</gene>